<proteinExistence type="predicted"/>
<reference evidence="2 3" key="1">
    <citation type="journal article" date="2004" name="Extremophiles">
        <title>Halobacillus locisalis sp. nov., a halophilic bacterium isolated from a marine solar saltern of the Yellow Sea in Korea.</title>
        <authorList>
            <person name="Yoon J.H."/>
            <person name="Kang K.H."/>
            <person name="Oh T.K."/>
            <person name="Park Y.H."/>
        </authorList>
    </citation>
    <scope>NUCLEOTIDE SEQUENCE [LARGE SCALE GENOMIC DNA]</scope>
    <source>
        <strain evidence="2 3">KCTC 3788</strain>
    </source>
</reference>
<keyword evidence="1" id="KW-0472">Membrane</keyword>
<accession>A0A838CVX8</accession>
<dbReference type="AlphaFoldDB" id="A0A838CVX8"/>
<feature type="transmembrane region" description="Helical" evidence="1">
    <location>
        <begin position="31"/>
        <end position="54"/>
    </location>
</feature>
<keyword evidence="1" id="KW-0812">Transmembrane</keyword>
<keyword evidence="1" id="KW-1133">Transmembrane helix</keyword>
<protein>
    <submittedName>
        <fullName evidence="2">Uncharacterized protein</fullName>
    </submittedName>
</protein>
<keyword evidence="3" id="KW-1185">Reference proteome</keyword>
<sequence>MVKTMIKGTISITVGTIIFFGLFFINDTKDIFDLAIWGVVSCVLGYIFLSSFIMSDKETKDFEKKIDDTI</sequence>
<evidence type="ECO:0000313" key="3">
    <source>
        <dbReference type="Proteomes" id="UP000571017"/>
    </source>
</evidence>
<dbReference type="RefSeq" id="WP_181473114.1">
    <property type="nucleotide sequence ID" value="NZ_JACEFG010000003.1"/>
</dbReference>
<evidence type="ECO:0000256" key="1">
    <source>
        <dbReference type="SAM" id="Phobius"/>
    </source>
</evidence>
<dbReference type="Proteomes" id="UP000571017">
    <property type="component" value="Unassembled WGS sequence"/>
</dbReference>
<feature type="transmembrane region" description="Helical" evidence="1">
    <location>
        <begin position="7"/>
        <end position="25"/>
    </location>
</feature>
<comment type="caution">
    <text evidence="2">The sequence shown here is derived from an EMBL/GenBank/DDBJ whole genome shotgun (WGS) entry which is preliminary data.</text>
</comment>
<dbReference type="EMBL" id="JACEFG010000003">
    <property type="protein sequence ID" value="MBA2176073.1"/>
    <property type="molecule type" value="Genomic_DNA"/>
</dbReference>
<name>A0A838CVX8_9BACI</name>
<organism evidence="2 3">
    <name type="scientific">Halobacillus locisalis</name>
    <dbReference type="NCBI Taxonomy" id="220753"/>
    <lineage>
        <taxon>Bacteria</taxon>
        <taxon>Bacillati</taxon>
        <taxon>Bacillota</taxon>
        <taxon>Bacilli</taxon>
        <taxon>Bacillales</taxon>
        <taxon>Bacillaceae</taxon>
        <taxon>Halobacillus</taxon>
    </lineage>
</organism>
<gene>
    <name evidence="2" type="ORF">H0266_14345</name>
</gene>
<evidence type="ECO:0000313" key="2">
    <source>
        <dbReference type="EMBL" id="MBA2176073.1"/>
    </source>
</evidence>